<accession>A0A5C7CFS9</accession>
<evidence type="ECO:0000313" key="2">
    <source>
        <dbReference type="Proteomes" id="UP000321126"/>
    </source>
</evidence>
<name>A0A5C7CFS9_SERMA</name>
<organism evidence="1 2">
    <name type="scientific">Serratia marcescens</name>
    <dbReference type="NCBI Taxonomy" id="615"/>
    <lineage>
        <taxon>Bacteria</taxon>
        <taxon>Pseudomonadati</taxon>
        <taxon>Pseudomonadota</taxon>
        <taxon>Gammaproteobacteria</taxon>
        <taxon>Enterobacterales</taxon>
        <taxon>Yersiniaceae</taxon>
        <taxon>Serratia</taxon>
    </lineage>
</organism>
<evidence type="ECO:0000313" key="1">
    <source>
        <dbReference type="EMBL" id="TXE32358.1"/>
    </source>
</evidence>
<dbReference type="Proteomes" id="UP000321126">
    <property type="component" value="Unassembled WGS sequence"/>
</dbReference>
<protein>
    <submittedName>
        <fullName evidence="1">Phage tail protein</fullName>
    </submittedName>
</protein>
<dbReference type="RefSeq" id="WP_147881854.1">
    <property type="nucleotide sequence ID" value="NZ_JALLDM010000001.1"/>
</dbReference>
<comment type="caution">
    <text evidence="1">The sequence shown here is derived from an EMBL/GenBank/DDBJ whole genome shotgun (WGS) entry which is preliminary data.</text>
</comment>
<proteinExistence type="predicted"/>
<dbReference type="Pfam" id="PF06891">
    <property type="entry name" value="P2_Phage_GpR"/>
    <property type="match status" value="1"/>
</dbReference>
<sequence>MSQLSELTAFMTAHLPQRVPTFASWMDNQKLTPALKDLGKGQRRIGITTYDGVLEWDKYPYRELDPAVLFALVLSWLMEGANEARGDLNLSDPDVDIELYDEESALVTITIPLVDEIVLLPNKDGEIPLDGQAWGVVDAVYDHAQEAVIFGADATGAPVKDGDDR</sequence>
<gene>
    <name evidence="1" type="ORF">FOT62_16515</name>
</gene>
<dbReference type="InterPro" id="IPR009678">
    <property type="entry name" value="Phage_tail_completion_R"/>
</dbReference>
<dbReference type="EMBL" id="VOUQ01000008">
    <property type="protein sequence ID" value="TXE32358.1"/>
    <property type="molecule type" value="Genomic_DNA"/>
</dbReference>
<dbReference type="AlphaFoldDB" id="A0A5C7CFS9"/>
<reference evidence="1 2" key="1">
    <citation type="submission" date="2019-07" db="EMBL/GenBank/DDBJ databases">
        <title>Serratia strains were isolated from fresh produce.</title>
        <authorList>
            <person name="Cho G.-S."/>
            <person name="Stein M."/>
            <person name="Lee W."/>
            <person name="Suh S.H."/>
            <person name="Franz C.M.A.P."/>
        </authorList>
    </citation>
    <scope>NUCLEOTIDE SEQUENCE [LARGE SCALE GENOMIC DNA]</scope>
    <source>
        <strain evidence="1 2">S16</strain>
    </source>
</reference>